<accession>A0A9W6MP26</accession>
<feature type="domain" description="SnoaL-like" evidence="1">
    <location>
        <begin position="7"/>
        <end position="109"/>
    </location>
</feature>
<dbReference type="InterPro" id="IPR032710">
    <property type="entry name" value="NTF2-like_dom_sf"/>
</dbReference>
<evidence type="ECO:0000259" key="1">
    <source>
        <dbReference type="Pfam" id="PF12680"/>
    </source>
</evidence>
<evidence type="ECO:0000313" key="2">
    <source>
        <dbReference type="EMBL" id="GLK52514.1"/>
    </source>
</evidence>
<name>A0A9W6MP26_9PROT</name>
<reference evidence="2" key="1">
    <citation type="journal article" date="2014" name="Int. J. Syst. Evol. Microbiol.">
        <title>Complete genome sequence of Corynebacterium casei LMG S-19264T (=DSM 44701T), isolated from a smear-ripened cheese.</title>
        <authorList>
            <consortium name="US DOE Joint Genome Institute (JGI-PGF)"/>
            <person name="Walter F."/>
            <person name="Albersmeier A."/>
            <person name="Kalinowski J."/>
            <person name="Ruckert C."/>
        </authorList>
    </citation>
    <scope>NUCLEOTIDE SEQUENCE</scope>
    <source>
        <strain evidence="2">VKM B-1513</strain>
    </source>
</reference>
<keyword evidence="3" id="KW-1185">Reference proteome</keyword>
<protein>
    <submittedName>
        <fullName evidence="2">NTF2 superfamily protein</fullName>
    </submittedName>
</protein>
<comment type="caution">
    <text evidence="2">The sequence shown here is derived from an EMBL/GenBank/DDBJ whole genome shotgun (WGS) entry which is preliminary data.</text>
</comment>
<reference evidence="2" key="2">
    <citation type="submission" date="2023-01" db="EMBL/GenBank/DDBJ databases">
        <authorList>
            <person name="Sun Q."/>
            <person name="Evtushenko L."/>
        </authorList>
    </citation>
    <scope>NUCLEOTIDE SEQUENCE</scope>
    <source>
        <strain evidence="2">VKM B-1513</strain>
    </source>
</reference>
<dbReference type="EMBL" id="BSFE01000005">
    <property type="protein sequence ID" value="GLK52514.1"/>
    <property type="molecule type" value="Genomic_DNA"/>
</dbReference>
<dbReference type="Pfam" id="PF12680">
    <property type="entry name" value="SnoaL_2"/>
    <property type="match status" value="1"/>
</dbReference>
<dbReference type="SUPFAM" id="SSF54427">
    <property type="entry name" value="NTF2-like"/>
    <property type="match status" value="1"/>
</dbReference>
<evidence type="ECO:0000313" key="3">
    <source>
        <dbReference type="Proteomes" id="UP001143486"/>
    </source>
</evidence>
<organism evidence="2 3">
    <name type="scientific">Maricaulis virginensis</name>
    <dbReference type="NCBI Taxonomy" id="144022"/>
    <lineage>
        <taxon>Bacteria</taxon>
        <taxon>Pseudomonadati</taxon>
        <taxon>Pseudomonadota</taxon>
        <taxon>Alphaproteobacteria</taxon>
        <taxon>Maricaulales</taxon>
        <taxon>Maricaulaceae</taxon>
        <taxon>Maricaulis</taxon>
    </lineage>
</organism>
<dbReference type="InterPro" id="IPR037401">
    <property type="entry name" value="SnoaL-like"/>
</dbReference>
<proteinExistence type="predicted"/>
<dbReference type="RefSeq" id="WP_271186881.1">
    <property type="nucleotide sequence ID" value="NZ_BSFE01000005.1"/>
</dbReference>
<dbReference type="Proteomes" id="UP001143486">
    <property type="component" value="Unassembled WGS sequence"/>
</dbReference>
<sequence length="142" mass="15867">MAHIDTVHRIIEAWKRGDIEAVLDAVCEDVVYHYHVGSRPLEGRDAIRRFLEKFGAGQTEIAWSITRHSETGDLLMVEGVDDYVNADGVRIRTPYAGVFEFRDGRIWRWRDYVDSAAIAAARAGEPVPAWVEPLLAGESGSA</sequence>
<gene>
    <name evidence="2" type="ORF">GCM10017621_20220</name>
</gene>
<dbReference type="AlphaFoldDB" id="A0A9W6MP26"/>
<dbReference type="Gene3D" id="3.10.450.50">
    <property type="match status" value="1"/>
</dbReference>